<accession>A0ABQ0CMG1</accession>
<evidence type="ECO:0000313" key="3">
    <source>
        <dbReference type="Proteomes" id="UP001562357"/>
    </source>
</evidence>
<reference evidence="3" key="1">
    <citation type="submission" date="2024-06" db="EMBL/GenBank/DDBJ databases">
        <title>Draft Genome Sequences of Epichloe bromicola Strains Isolated from Elymus ciliaris.</title>
        <authorList>
            <consortium name="Epichloe bromicola genome sequencing consortium"/>
            <person name="Miura A."/>
            <person name="Imano S."/>
            <person name="Ashida A."/>
            <person name="Sato I."/>
            <person name="Chiba S."/>
            <person name="Tanaka A."/>
            <person name="Camagna M."/>
            <person name="Takemoto D."/>
        </authorList>
    </citation>
    <scope>NUCLEOTIDE SEQUENCE [LARGE SCALE GENOMIC DNA]</scope>
    <source>
        <strain evidence="3">DP</strain>
    </source>
</reference>
<feature type="compositionally biased region" description="Pro residues" evidence="1">
    <location>
        <begin position="248"/>
        <end position="257"/>
    </location>
</feature>
<gene>
    <name evidence="2" type="primary">g3002</name>
    <name evidence="2" type="ORF">EsDP_00003002</name>
</gene>
<evidence type="ECO:0000313" key="2">
    <source>
        <dbReference type="EMBL" id="GAB0134640.1"/>
    </source>
</evidence>
<feature type="compositionally biased region" description="Low complexity" evidence="1">
    <location>
        <begin position="1"/>
        <end position="14"/>
    </location>
</feature>
<feature type="compositionally biased region" description="Polar residues" evidence="1">
    <location>
        <begin position="210"/>
        <end position="220"/>
    </location>
</feature>
<name>A0ABQ0CMG1_9HYPO</name>
<organism evidence="2 3">
    <name type="scientific">Epichloe bromicola</name>
    <dbReference type="NCBI Taxonomy" id="79588"/>
    <lineage>
        <taxon>Eukaryota</taxon>
        <taxon>Fungi</taxon>
        <taxon>Dikarya</taxon>
        <taxon>Ascomycota</taxon>
        <taxon>Pezizomycotina</taxon>
        <taxon>Sordariomycetes</taxon>
        <taxon>Hypocreomycetidae</taxon>
        <taxon>Hypocreales</taxon>
        <taxon>Clavicipitaceae</taxon>
        <taxon>Epichloe</taxon>
    </lineage>
</organism>
<feature type="region of interest" description="Disordered" evidence="1">
    <location>
        <begin position="297"/>
        <end position="350"/>
    </location>
</feature>
<feature type="region of interest" description="Disordered" evidence="1">
    <location>
        <begin position="1"/>
        <end position="21"/>
    </location>
</feature>
<evidence type="ECO:0008006" key="4">
    <source>
        <dbReference type="Google" id="ProtNLM"/>
    </source>
</evidence>
<feature type="region of interest" description="Disordered" evidence="1">
    <location>
        <begin position="210"/>
        <end position="262"/>
    </location>
</feature>
<evidence type="ECO:0000256" key="1">
    <source>
        <dbReference type="SAM" id="MobiDB-lite"/>
    </source>
</evidence>
<feature type="compositionally biased region" description="Low complexity" evidence="1">
    <location>
        <begin position="308"/>
        <end position="325"/>
    </location>
</feature>
<comment type="caution">
    <text evidence="2">The sequence shown here is derived from an EMBL/GenBank/DDBJ whole genome shotgun (WGS) entry which is preliminary data.</text>
</comment>
<protein>
    <recommendedName>
        <fullName evidence="4">Carbohydrate-binding module family 19 protein</fullName>
    </recommendedName>
</protein>
<feature type="compositionally biased region" description="Low complexity" evidence="1">
    <location>
        <begin position="223"/>
        <end position="247"/>
    </location>
</feature>
<dbReference type="EMBL" id="BAAFGZ010000088">
    <property type="protein sequence ID" value="GAB0134640.1"/>
    <property type="molecule type" value="Genomic_DNA"/>
</dbReference>
<dbReference type="Proteomes" id="UP001562357">
    <property type="component" value="Unassembled WGS sequence"/>
</dbReference>
<sequence length="384" mass="38846">MLPGTTISSSGTSTQSDELPTVVPTTAAASGITQTTLSVPSTHVMTTIPVAPTASPPTFTPTGTPDANVPTAITGFPTATTTVASAIYAGNVAQAKDLNKLYSSLTPQSACSGTQMACIQGKRAQCTDGAFVLTACAANEKCYALPMTNTQGAKIACRDPEEAIKILGPASEGGTSTTSVPSDEVPTTFRTKAKKPVLTHTQFVTFTDVSSTAPGQSTVESDPATLIPTTTELPPGTTTITSSSSSSSPPPPPPPPQSTTNQPSRIVITQTFNEPTQTTIPTTTPGLLELIPVELTTSSSPAPPITTPIPVAAKPATPNDVDPGGVDPPPAPAPAPDAGNPRTSVTSNGTPTVSVCFNTATVTQIEKETVTVTVTATPTLIVPA</sequence>
<proteinExistence type="predicted"/>
<feature type="compositionally biased region" description="Pro residues" evidence="1">
    <location>
        <begin position="326"/>
        <end position="335"/>
    </location>
</feature>
<keyword evidence="3" id="KW-1185">Reference proteome</keyword>